<dbReference type="EMBL" id="CP002628">
    <property type="protein sequence ID" value="AEB07228.1"/>
    <property type="molecule type" value="Genomic_DNA"/>
</dbReference>
<evidence type="ECO:0000256" key="1">
    <source>
        <dbReference type="ARBA" id="ARBA00010646"/>
    </source>
</evidence>
<reference evidence="6" key="1">
    <citation type="journal article" date="2013" name="Stand. Genomic Sci.">
        <title>Complete genome sequence of Coriobacterium glomerans type strain (PW2(T)) from the midgut of Pyrrhocoris apterus L. (red soldier bug).</title>
        <authorList>
            <person name="Stackebrandt E."/>
            <person name="Zeytun A."/>
            <person name="Lapidus A."/>
            <person name="Nolan M."/>
            <person name="Lucas S."/>
            <person name="Hammon N."/>
            <person name="Deshpande S."/>
            <person name="Cheng J.F."/>
            <person name="Tapia R."/>
            <person name="Goodwin L.A."/>
            <person name="Pitluck S."/>
            <person name="Liolios K."/>
            <person name="Pagani I."/>
            <person name="Ivanova N."/>
            <person name="Mavromatis K."/>
            <person name="Mikhailova N."/>
            <person name="Huntemann M."/>
            <person name="Pati A."/>
            <person name="Chen A."/>
            <person name="Palaniappan K."/>
            <person name="Chang Y.J."/>
            <person name="Land M."/>
            <person name="Hauser L."/>
            <person name="Rohde M."/>
            <person name="Pukall R."/>
            <person name="Goker M."/>
            <person name="Detter J.C."/>
            <person name="Woyke T."/>
            <person name="Bristow J."/>
            <person name="Eisen J.A."/>
            <person name="Markowitz V."/>
            <person name="Hugenholtz P."/>
            <person name="Kyrpides N.C."/>
            <person name="Klenk H.P."/>
        </authorList>
    </citation>
    <scope>NUCLEOTIDE SEQUENCE</scope>
    <source>
        <strain evidence="6">ATCC 49209 / DSM 20642 / JCM 10262 / PW2</strain>
    </source>
</reference>
<dbReference type="Gene3D" id="3.20.20.80">
    <property type="entry name" value="Glycosidases"/>
    <property type="match status" value="1"/>
</dbReference>
<dbReference type="InterPro" id="IPR043708">
    <property type="entry name" value="DUF5648"/>
</dbReference>
<proteinExistence type="inferred from homology"/>
<dbReference type="PANTHER" id="PTHR34135:SF2">
    <property type="entry name" value="LYSOZYME"/>
    <property type="match status" value="1"/>
</dbReference>
<sequence>MHKRRMITALLFFAVLLLGQSSLSSPVFAEVIQDQNQSPTAEEAPSHDEVSIKREADRDRCSGGYLNSFRYVDGRLIQRDNGSSYSASKLNTWRKENGVYISTDGTRVENAKAFGLDVSQWQGTIDWRKVASSGLVDYAIIRCGIGSDVLNQDDQQFLNNVRGCQQNSIPFGVYIYSYAFNTSMAQSEAQHVLRLLKAAGLSSSASVEYPIYLDLENDAKKGRPAGEDNGQVVYISNATLEKISDTFCSSIEKAGFSAGVYANLNWWNNYLTGSIYNRWSKWVAQYNTACTYHSQHDMWQCMSDGSITGINGAVDIDFDFIGLNPATPPDKNHQTMYRLYNPNSSEHFYTLNSNERNSLSRIGWIYEGVAWFAPFNSNRPVYRLFNPSDSDHHYTLSINERDTLVRIGWVYEGICWYSDSESTSTVYRLFNPNCAYAGAHHYTLSENERNVLVRLGWIYEGPAWHGLNK</sequence>
<dbReference type="AlphaFoldDB" id="F2N845"/>
<dbReference type="PROSITE" id="PS51904">
    <property type="entry name" value="GLYCOSYL_HYDROL_F25_2"/>
    <property type="match status" value="1"/>
</dbReference>
<feature type="signal peptide" evidence="3">
    <location>
        <begin position="1"/>
        <end position="29"/>
    </location>
</feature>
<dbReference type="KEGG" id="cgo:Corgl_1122"/>
<dbReference type="HOGENOM" id="CLU_046516_0_0_11"/>
<evidence type="ECO:0000259" key="4">
    <source>
        <dbReference type="Pfam" id="PF18885"/>
    </source>
</evidence>
<dbReference type="InterPro" id="IPR002053">
    <property type="entry name" value="Glyco_hydro_25"/>
</dbReference>
<dbReference type="RefSeq" id="WP_013708971.1">
    <property type="nucleotide sequence ID" value="NC_015389.1"/>
</dbReference>
<dbReference type="Pfam" id="PF18885">
    <property type="entry name" value="DUF5648"/>
    <property type="match status" value="1"/>
</dbReference>
<gene>
    <name evidence="5" type="ordered locus">Corgl_1122</name>
</gene>
<dbReference type="Pfam" id="PF01183">
    <property type="entry name" value="Glyco_hydro_25"/>
    <property type="match status" value="1"/>
</dbReference>
<protein>
    <submittedName>
        <fullName evidence="5">Glycoside hydrolase family 25</fullName>
    </submittedName>
</protein>
<comment type="similarity">
    <text evidence="1">Belongs to the glycosyl hydrolase 25 family.</text>
</comment>
<accession>F2N845</accession>
<dbReference type="GO" id="GO:0016998">
    <property type="term" value="P:cell wall macromolecule catabolic process"/>
    <property type="evidence" value="ECO:0007669"/>
    <property type="project" value="InterPro"/>
</dbReference>
<feature type="chain" id="PRO_5003283510" evidence="3">
    <location>
        <begin position="30"/>
        <end position="469"/>
    </location>
</feature>
<feature type="compositionally biased region" description="Basic and acidic residues" evidence="2">
    <location>
        <begin position="44"/>
        <end position="53"/>
    </location>
</feature>
<keyword evidence="3" id="KW-0732">Signal</keyword>
<feature type="domain" description="DUF5648" evidence="4">
    <location>
        <begin position="335"/>
        <end position="466"/>
    </location>
</feature>
<dbReference type="STRING" id="700015.Corgl_1122"/>
<dbReference type="GO" id="GO:0009253">
    <property type="term" value="P:peptidoglycan catabolic process"/>
    <property type="evidence" value="ECO:0007669"/>
    <property type="project" value="InterPro"/>
</dbReference>
<evidence type="ECO:0000313" key="6">
    <source>
        <dbReference type="Proteomes" id="UP000006851"/>
    </source>
</evidence>
<evidence type="ECO:0000256" key="2">
    <source>
        <dbReference type="SAM" id="MobiDB-lite"/>
    </source>
</evidence>
<dbReference type="CDD" id="cd06414">
    <property type="entry name" value="GH25_LytC-like"/>
    <property type="match status" value="1"/>
</dbReference>
<keyword evidence="5" id="KW-0378">Hydrolase</keyword>
<dbReference type="Proteomes" id="UP000006851">
    <property type="component" value="Chromosome"/>
</dbReference>
<dbReference type="eggNOG" id="COG3757">
    <property type="taxonomic scope" value="Bacteria"/>
</dbReference>
<evidence type="ECO:0000313" key="5">
    <source>
        <dbReference type="EMBL" id="AEB07228.1"/>
    </source>
</evidence>
<feature type="region of interest" description="Disordered" evidence="2">
    <location>
        <begin position="34"/>
        <end position="53"/>
    </location>
</feature>
<dbReference type="SUPFAM" id="SSF51445">
    <property type="entry name" value="(Trans)glycosidases"/>
    <property type="match status" value="1"/>
</dbReference>
<dbReference type="PANTHER" id="PTHR34135">
    <property type="entry name" value="LYSOZYME"/>
    <property type="match status" value="1"/>
</dbReference>
<evidence type="ECO:0000256" key="3">
    <source>
        <dbReference type="SAM" id="SignalP"/>
    </source>
</evidence>
<organism evidence="5 6">
    <name type="scientific">Coriobacterium glomerans (strain ATCC 49209 / DSM 20642 / JCM 10262 / PW2)</name>
    <dbReference type="NCBI Taxonomy" id="700015"/>
    <lineage>
        <taxon>Bacteria</taxon>
        <taxon>Bacillati</taxon>
        <taxon>Actinomycetota</taxon>
        <taxon>Coriobacteriia</taxon>
        <taxon>Coriobacteriales</taxon>
        <taxon>Coriobacteriaceae</taxon>
        <taxon>Coriobacterium</taxon>
    </lineage>
</organism>
<dbReference type="GO" id="GO:0003796">
    <property type="term" value="F:lysozyme activity"/>
    <property type="evidence" value="ECO:0007669"/>
    <property type="project" value="InterPro"/>
</dbReference>
<dbReference type="GO" id="GO:0016052">
    <property type="term" value="P:carbohydrate catabolic process"/>
    <property type="evidence" value="ECO:0007669"/>
    <property type="project" value="TreeGrafter"/>
</dbReference>
<dbReference type="InterPro" id="IPR017853">
    <property type="entry name" value="GH"/>
</dbReference>
<keyword evidence="6" id="KW-1185">Reference proteome</keyword>
<name>F2N845_CORGP</name>